<organism evidence="1 3">
    <name type="scientific">Medicago truncatula</name>
    <name type="common">Barrel medic</name>
    <name type="synonym">Medicago tribuloides</name>
    <dbReference type="NCBI Taxonomy" id="3880"/>
    <lineage>
        <taxon>Eukaryota</taxon>
        <taxon>Viridiplantae</taxon>
        <taxon>Streptophyta</taxon>
        <taxon>Embryophyta</taxon>
        <taxon>Tracheophyta</taxon>
        <taxon>Spermatophyta</taxon>
        <taxon>Magnoliopsida</taxon>
        <taxon>eudicotyledons</taxon>
        <taxon>Gunneridae</taxon>
        <taxon>Pentapetalae</taxon>
        <taxon>rosids</taxon>
        <taxon>fabids</taxon>
        <taxon>Fabales</taxon>
        <taxon>Fabaceae</taxon>
        <taxon>Papilionoideae</taxon>
        <taxon>50 kb inversion clade</taxon>
        <taxon>NPAAA clade</taxon>
        <taxon>Hologalegina</taxon>
        <taxon>IRL clade</taxon>
        <taxon>Trifolieae</taxon>
        <taxon>Medicago</taxon>
    </lineage>
</organism>
<evidence type="ECO:0000313" key="2">
    <source>
        <dbReference type="EnsemblPlants" id="AES69453"/>
    </source>
</evidence>
<dbReference type="HOGENOM" id="CLU_2254110_0_0_1"/>
<gene>
    <name evidence="1" type="ordered locus">MTR_3g030100</name>
</gene>
<dbReference type="Proteomes" id="UP000002051">
    <property type="component" value="Chromosome 3"/>
</dbReference>
<keyword evidence="3" id="KW-1185">Reference proteome</keyword>
<reference evidence="1 3" key="2">
    <citation type="journal article" date="2014" name="BMC Genomics">
        <title>An improved genome release (version Mt4.0) for the model legume Medicago truncatula.</title>
        <authorList>
            <person name="Tang H."/>
            <person name="Krishnakumar V."/>
            <person name="Bidwell S."/>
            <person name="Rosen B."/>
            <person name="Chan A."/>
            <person name="Zhou S."/>
            <person name="Gentzbittel L."/>
            <person name="Childs K.L."/>
            <person name="Yandell M."/>
            <person name="Gundlach H."/>
            <person name="Mayer K.F."/>
            <person name="Schwartz D.C."/>
            <person name="Town C.D."/>
        </authorList>
    </citation>
    <scope>GENOME REANNOTATION</scope>
    <source>
        <strain evidence="2 3">cv. Jemalong A17</strain>
    </source>
</reference>
<evidence type="ECO:0000313" key="3">
    <source>
        <dbReference type="Proteomes" id="UP000002051"/>
    </source>
</evidence>
<sequence length="104" mass="11486">MFWPCVMRYGRCARNKKCFEGTDVDVAATVQKAKRSIVNFKSASMVLVETLSGGPILPTSYVHWTPSFNGFYKFNVDAVGPIEGDKWGFGVVVRDYVGVVAARS</sequence>
<proteinExistence type="predicted"/>
<accession>G7IWP0</accession>
<name>G7IWP0_MEDTR</name>
<dbReference type="PaxDb" id="3880-AES69453"/>
<dbReference type="EMBL" id="CM001219">
    <property type="protein sequence ID" value="AES69453.1"/>
    <property type="molecule type" value="Genomic_DNA"/>
</dbReference>
<dbReference type="EnsemblPlants" id="AES69453">
    <property type="protein sequence ID" value="AES69453"/>
    <property type="gene ID" value="MTR_3g030100"/>
</dbReference>
<evidence type="ECO:0000313" key="1">
    <source>
        <dbReference type="EMBL" id="AES69453.1"/>
    </source>
</evidence>
<protein>
    <submittedName>
        <fullName evidence="1 2">Uncharacterized protein</fullName>
    </submittedName>
</protein>
<dbReference type="AlphaFoldDB" id="G7IWP0"/>
<reference evidence="1 3" key="1">
    <citation type="journal article" date="2011" name="Nature">
        <title>The Medicago genome provides insight into the evolution of rhizobial symbioses.</title>
        <authorList>
            <person name="Young N.D."/>
            <person name="Debelle F."/>
            <person name="Oldroyd G.E."/>
            <person name="Geurts R."/>
            <person name="Cannon S.B."/>
            <person name="Udvardi M.K."/>
            <person name="Benedito V.A."/>
            <person name="Mayer K.F."/>
            <person name="Gouzy J."/>
            <person name="Schoof H."/>
            <person name="Van de Peer Y."/>
            <person name="Proost S."/>
            <person name="Cook D.R."/>
            <person name="Meyers B.C."/>
            <person name="Spannagl M."/>
            <person name="Cheung F."/>
            <person name="De Mita S."/>
            <person name="Krishnakumar V."/>
            <person name="Gundlach H."/>
            <person name="Zhou S."/>
            <person name="Mudge J."/>
            <person name="Bharti A.K."/>
            <person name="Murray J.D."/>
            <person name="Naoumkina M.A."/>
            <person name="Rosen B."/>
            <person name="Silverstein K.A."/>
            <person name="Tang H."/>
            <person name="Rombauts S."/>
            <person name="Zhao P.X."/>
            <person name="Zhou P."/>
            <person name="Barbe V."/>
            <person name="Bardou P."/>
            <person name="Bechner M."/>
            <person name="Bellec A."/>
            <person name="Berger A."/>
            <person name="Berges H."/>
            <person name="Bidwell S."/>
            <person name="Bisseling T."/>
            <person name="Choisne N."/>
            <person name="Couloux A."/>
            <person name="Denny R."/>
            <person name="Deshpande S."/>
            <person name="Dai X."/>
            <person name="Doyle J.J."/>
            <person name="Dudez A.M."/>
            <person name="Farmer A.D."/>
            <person name="Fouteau S."/>
            <person name="Franken C."/>
            <person name="Gibelin C."/>
            <person name="Gish J."/>
            <person name="Goldstein S."/>
            <person name="Gonzalez A.J."/>
            <person name="Green P.J."/>
            <person name="Hallab A."/>
            <person name="Hartog M."/>
            <person name="Hua A."/>
            <person name="Humphray S.J."/>
            <person name="Jeong D.H."/>
            <person name="Jing Y."/>
            <person name="Jocker A."/>
            <person name="Kenton S.M."/>
            <person name="Kim D.J."/>
            <person name="Klee K."/>
            <person name="Lai H."/>
            <person name="Lang C."/>
            <person name="Lin S."/>
            <person name="Macmil S.L."/>
            <person name="Magdelenat G."/>
            <person name="Matthews L."/>
            <person name="McCorrison J."/>
            <person name="Monaghan E.L."/>
            <person name="Mun J.H."/>
            <person name="Najar F.Z."/>
            <person name="Nicholson C."/>
            <person name="Noirot C."/>
            <person name="O'Bleness M."/>
            <person name="Paule C.R."/>
            <person name="Poulain J."/>
            <person name="Prion F."/>
            <person name="Qin B."/>
            <person name="Qu C."/>
            <person name="Retzel E.F."/>
            <person name="Riddle C."/>
            <person name="Sallet E."/>
            <person name="Samain S."/>
            <person name="Samson N."/>
            <person name="Sanders I."/>
            <person name="Saurat O."/>
            <person name="Scarpelli C."/>
            <person name="Schiex T."/>
            <person name="Segurens B."/>
            <person name="Severin A.J."/>
            <person name="Sherrier D.J."/>
            <person name="Shi R."/>
            <person name="Sims S."/>
            <person name="Singer S.R."/>
            <person name="Sinharoy S."/>
            <person name="Sterck L."/>
            <person name="Viollet A."/>
            <person name="Wang B.B."/>
            <person name="Wang K."/>
            <person name="Wang M."/>
            <person name="Wang X."/>
            <person name="Warfsmann J."/>
            <person name="Weissenbach J."/>
            <person name="White D.D."/>
            <person name="White J.D."/>
            <person name="Wiley G.B."/>
            <person name="Wincker P."/>
            <person name="Xing Y."/>
            <person name="Yang L."/>
            <person name="Yao Z."/>
            <person name="Ying F."/>
            <person name="Zhai J."/>
            <person name="Zhou L."/>
            <person name="Zuber A."/>
            <person name="Denarie J."/>
            <person name="Dixon R.A."/>
            <person name="May G.D."/>
            <person name="Schwartz D.C."/>
            <person name="Rogers J."/>
            <person name="Quetier F."/>
            <person name="Town C.D."/>
            <person name="Roe B.A."/>
        </authorList>
    </citation>
    <scope>NUCLEOTIDE SEQUENCE [LARGE SCALE GENOMIC DNA]</scope>
    <source>
        <strain evidence="1">A17</strain>
        <strain evidence="2 3">cv. Jemalong A17</strain>
    </source>
</reference>
<reference evidence="2" key="3">
    <citation type="submission" date="2015-04" db="UniProtKB">
        <authorList>
            <consortium name="EnsemblPlants"/>
        </authorList>
    </citation>
    <scope>IDENTIFICATION</scope>
    <source>
        <strain evidence="2">cv. Jemalong A17</strain>
    </source>
</reference>